<evidence type="ECO:0000313" key="2">
    <source>
        <dbReference type="Proteomes" id="UP001163798"/>
    </source>
</evidence>
<reference evidence="1" key="1">
    <citation type="submission" date="2022-08" db="EMBL/GenBank/DDBJ databases">
        <authorList>
            <consortium name="DOE Joint Genome Institute"/>
            <person name="Min B."/>
            <person name="Riley R."/>
            <person name="Sierra-Patev S."/>
            <person name="Naranjo-Ortiz M."/>
            <person name="Looney B."/>
            <person name="Konkel Z."/>
            <person name="Slot J.C."/>
            <person name="Sakamoto Y."/>
            <person name="Steenwyk J.L."/>
            <person name="Rokas A."/>
            <person name="Carro J."/>
            <person name="Camarero S."/>
            <person name="Ferreira P."/>
            <person name="Molpeceres G."/>
            <person name="Ruiz-Duenas F.J."/>
            <person name="Serrano A."/>
            <person name="Henrissat B."/>
            <person name="Drula E."/>
            <person name="Hughes K.W."/>
            <person name="Mata J.L."/>
            <person name="Ishikawa N.K."/>
            <person name="Vargas-Isla R."/>
            <person name="Ushijima S."/>
            <person name="Smith C.A."/>
            <person name="Ahrendt S."/>
            <person name="Andreopoulos W."/>
            <person name="He G."/>
            <person name="Labutti K."/>
            <person name="Lipzen A."/>
            <person name="Ng V."/>
            <person name="Sandor L."/>
            <person name="Barry K."/>
            <person name="Martinez A.T."/>
            <person name="Xiao Y."/>
            <person name="Gibbons J.G."/>
            <person name="Terashima K."/>
            <person name="Hibbett D.S."/>
            <person name="Grigoriev I.V."/>
        </authorList>
    </citation>
    <scope>NUCLEOTIDE SEQUENCE</scope>
    <source>
        <strain evidence="1">TFB10291</strain>
    </source>
</reference>
<protein>
    <submittedName>
        <fullName evidence="1">Uncharacterized protein</fullName>
    </submittedName>
</protein>
<sequence length="114" mass="12919">MYRLFLSLFRLSFAPLSKFSQSDFLVADSFYFLFQVTPSIHSAHWAPPDIIRMLREVNGVLEQTGEFIGSFNVCPYRSTYASDANKFVLGCPKFFSAAVTASGYKFKFLGCRCP</sequence>
<keyword evidence="2" id="KW-1185">Reference proteome</keyword>
<gene>
    <name evidence="1" type="ORF">GGU10DRAFT_366286</name>
</gene>
<accession>A0AA38KDW0</accession>
<comment type="caution">
    <text evidence="1">The sequence shown here is derived from an EMBL/GenBank/DDBJ whole genome shotgun (WGS) entry which is preliminary data.</text>
</comment>
<dbReference type="EMBL" id="MU793542">
    <property type="protein sequence ID" value="KAJ3781601.1"/>
    <property type="molecule type" value="Genomic_DNA"/>
</dbReference>
<dbReference type="AlphaFoldDB" id="A0AA38KDW0"/>
<evidence type="ECO:0000313" key="1">
    <source>
        <dbReference type="EMBL" id="KAJ3781601.1"/>
    </source>
</evidence>
<dbReference type="Proteomes" id="UP001163798">
    <property type="component" value="Unassembled WGS sequence"/>
</dbReference>
<name>A0AA38KDW0_9AGAR</name>
<proteinExistence type="predicted"/>
<organism evidence="1 2">
    <name type="scientific">Lentinula aff. detonsa</name>
    <dbReference type="NCBI Taxonomy" id="2804958"/>
    <lineage>
        <taxon>Eukaryota</taxon>
        <taxon>Fungi</taxon>
        <taxon>Dikarya</taxon>
        <taxon>Basidiomycota</taxon>
        <taxon>Agaricomycotina</taxon>
        <taxon>Agaricomycetes</taxon>
        <taxon>Agaricomycetidae</taxon>
        <taxon>Agaricales</taxon>
        <taxon>Marasmiineae</taxon>
        <taxon>Omphalotaceae</taxon>
        <taxon>Lentinula</taxon>
    </lineage>
</organism>